<dbReference type="Proteomes" id="UP000216101">
    <property type="component" value="Unassembled WGS sequence"/>
</dbReference>
<dbReference type="InterPro" id="IPR014182">
    <property type="entry name" value="ADH_Zn_typ-1"/>
</dbReference>
<dbReference type="NCBIfam" id="TIGR02817">
    <property type="entry name" value="adh_fam_1"/>
    <property type="match status" value="1"/>
</dbReference>
<dbReference type="SUPFAM" id="SSF51735">
    <property type="entry name" value="NAD(P)-binding Rossmann-fold domains"/>
    <property type="match status" value="1"/>
</dbReference>
<evidence type="ECO:0000313" key="3">
    <source>
        <dbReference type="EMBL" id="OZY85125.1"/>
    </source>
</evidence>
<dbReference type="STRING" id="1209072.GCA_000766945_00925"/>
<gene>
    <name evidence="3" type="ORF">CBP51_18505</name>
</gene>
<keyword evidence="1" id="KW-0560">Oxidoreductase</keyword>
<accession>A0A266Q5K9</accession>
<reference evidence="4" key="1">
    <citation type="submission" date="2017-05" db="EMBL/GenBank/DDBJ databases">
        <authorList>
            <person name="Barney B.M."/>
        </authorList>
    </citation>
    <scope>NUCLEOTIDE SEQUENCE [LARGE SCALE GENOMIC DNA]</scope>
    <source>
        <strain evidence="4">PSBB022</strain>
    </source>
</reference>
<dbReference type="InterPro" id="IPR050700">
    <property type="entry name" value="YIM1/Zinc_Alcohol_DH_Fams"/>
</dbReference>
<dbReference type="PANTHER" id="PTHR11695">
    <property type="entry name" value="ALCOHOL DEHYDROGENASE RELATED"/>
    <property type="match status" value="1"/>
</dbReference>
<dbReference type="AlphaFoldDB" id="A0A266Q5K9"/>
<dbReference type="CDD" id="cd08252">
    <property type="entry name" value="AL_MDR"/>
    <property type="match status" value="1"/>
</dbReference>
<protein>
    <recommendedName>
        <fullName evidence="1">Zinc-type alcohol dehydrogenase-like protein</fullName>
    </recommendedName>
</protein>
<dbReference type="InterPro" id="IPR013154">
    <property type="entry name" value="ADH-like_N"/>
</dbReference>
<evidence type="ECO:0000256" key="1">
    <source>
        <dbReference type="RuleBase" id="RU364000"/>
    </source>
</evidence>
<keyword evidence="1" id="KW-0479">Metal-binding</keyword>
<dbReference type="InterPro" id="IPR011032">
    <property type="entry name" value="GroES-like_sf"/>
</dbReference>
<comment type="similarity">
    <text evidence="1">Belongs to the zinc-containing alcohol dehydrogenase family. Quinone oxidoreductase subfamily.</text>
</comment>
<dbReference type="Pfam" id="PF13602">
    <property type="entry name" value="ADH_zinc_N_2"/>
    <property type="match status" value="1"/>
</dbReference>
<evidence type="ECO:0000259" key="2">
    <source>
        <dbReference type="SMART" id="SM00829"/>
    </source>
</evidence>
<dbReference type="SMART" id="SM00829">
    <property type="entry name" value="PKS_ER"/>
    <property type="match status" value="1"/>
</dbReference>
<evidence type="ECO:0000313" key="4">
    <source>
        <dbReference type="Proteomes" id="UP000216101"/>
    </source>
</evidence>
<dbReference type="EMBL" id="NHNI01000002">
    <property type="protein sequence ID" value="OZY85125.1"/>
    <property type="molecule type" value="Genomic_DNA"/>
</dbReference>
<proteinExistence type="inferred from homology"/>
<dbReference type="InterPro" id="IPR036291">
    <property type="entry name" value="NAD(P)-bd_dom_sf"/>
</dbReference>
<dbReference type="Pfam" id="PF08240">
    <property type="entry name" value="ADH_N"/>
    <property type="match status" value="1"/>
</dbReference>
<dbReference type="Gene3D" id="3.40.50.720">
    <property type="entry name" value="NAD(P)-binding Rossmann-like Domain"/>
    <property type="match status" value="1"/>
</dbReference>
<organism evidence="3 4">
    <name type="scientific">Cellvibrio mixtus</name>
    <dbReference type="NCBI Taxonomy" id="39650"/>
    <lineage>
        <taxon>Bacteria</taxon>
        <taxon>Pseudomonadati</taxon>
        <taxon>Pseudomonadota</taxon>
        <taxon>Gammaproteobacteria</taxon>
        <taxon>Cellvibrionales</taxon>
        <taxon>Cellvibrionaceae</taxon>
        <taxon>Cellvibrio</taxon>
    </lineage>
</organism>
<comment type="caution">
    <text evidence="3">The sequence shown here is derived from an EMBL/GenBank/DDBJ whole genome shotgun (WGS) entry which is preliminary data.</text>
</comment>
<keyword evidence="4" id="KW-1185">Reference proteome</keyword>
<dbReference type="GO" id="GO:0008270">
    <property type="term" value="F:zinc ion binding"/>
    <property type="evidence" value="ECO:0007669"/>
    <property type="project" value="InterPro"/>
</dbReference>
<dbReference type="InterPro" id="IPR020843">
    <property type="entry name" value="ER"/>
</dbReference>
<dbReference type="GO" id="GO:0016491">
    <property type="term" value="F:oxidoreductase activity"/>
    <property type="evidence" value="ECO:0007669"/>
    <property type="project" value="UniProtKB-KW"/>
</dbReference>
<sequence length="342" mass="37152">MKAVALKTYLPINNPDSLLDVTLDKPVPTGRDLLVAVDAISVNPVDTKVRAPKDKVESEYRVLGWDAVGRVVATGPEATLFKVGDEVYYAGSIARAGSNSEFQLVDERIVGHKPTTLSNAQAAALPLTAITAWEGLFDRLLIPQSTQASKSKPKTLLIIGGAGGVGSIAIQLAKTLTNVTVIATASRAESAQWCRSLGADVVIDHRKSLQEQLTAQGINAVDYIFCLNNTDQHWVAMSEAIKPQGHICSIVELRGQVDLNLLKNKSVTFTWELMFTRSLFEADDMIEQHHLLNRVADLIDSGKIITTLNQVLSPINASNLRQVHAQIESGTTIGKIVLEKWQ</sequence>
<dbReference type="RefSeq" id="WP_094986038.1">
    <property type="nucleotide sequence ID" value="NZ_NHNI01000002.1"/>
</dbReference>
<name>A0A266Q5K9_9GAMM</name>
<dbReference type="Gene3D" id="3.90.180.10">
    <property type="entry name" value="Medium-chain alcohol dehydrogenases, catalytic domain"/>
    <property type="match status" value="1"/>
</dbReference>
<feature type="domain" description="Enoyl reductase (ER)" evidence="2">
    <location>
        <begin position="13"/>
        <end position="338"/>
    </location>
</feature>
<dbReference type="SUPFAM" id="SSF50129">
    <property type="entry name" value="GroES-like"/>
    <property type="match status" value="1"/>
</dbReference>
<dbReference type="PANTHER" id="PTHR11695:SF294">
    <property type="entry name" value="RETICULON-4-INTERACTING PROTEIN 1, MITOCHONDRIAL"/>
    <property type="match status" value="1"/>
</dbReference>
<keyword evidence="1" id="KW-0862">Zinc</keyword>